<organism evidence="3 4">
    <name type="scientific">Solirubrobacter ginsenosidimutans</name>
    <dbReference type="NCBI Taxonomy" id="490573"/>
    <lineage>
        <taxon>Bacteria</taxon>
        <taxon>Bacillati</taxon>
        <taxon>Actinomycetota</taxon>
        <taxon>Thermoleophilia</taxon>
        <taxon>Solirubrobacterales</taxon>
        <taxon>Solirubrobacteraceae</taxon>
        <taxon>Solirubrobacter</taxon>
    </lineage>
</organism>
<dbReference type="SUPFAM" id="SSF55718">
    <property type="entry name" value="SCP-like"/>
    <property type="match status" value="1"/>
</dbReference>
<protein>
    <submittedName>
        <fullName evidence="3">Ribonucleotide-diphosphate reductase subunit beta</fullName>
    </submittedName>
</protein>
<evidence type="ECO:0000256" key="1">
    <source>
        <dbReference type="ARBA" id="ARBA00001962"/>
    </source>
</evidence>
<dbReference type="Pfam" id="PF02036">
    <property type="entry name" value="SCP2"/>
    <property type="match status" value="1"/>
</dbReference>
<accession>A0A9X3S4Q3</accession>
<dbReference type="EMBL" id="JAPDOD010000024">
    <property type="protein sequence ID" value="MDA0163321.1"/>
    <property type="molecule type" value="Genomic_DNA"/>
</dbReference>
<dbReference type="InterPro" id="IPR003033">
    <property type="entry name" value="SCP2_sterol-bd_dom"/>
</dbReference>
<comment type="caution">
    <text evidence="3">The sequence shown here is derived from an EMBL/GenBank/DDBJ whole genome shotgun (WGS) entry which is preliminary data.</text>
</comment>
<gene>
    <name evidence="3" type="ORF">OM076_23805</name>
</gene>
<dbReference type="Gene3D" id="3.30.1050.10">
    <property type="entry name" value="SCP2 sterol-binding domain"/>
    <property type="match status" value="1"/>
</dbReference>
<proteinExistence type="predicted"/>
<dbReference type="GO" id="GO:0009263">
    <property type="term" value="P:deoxyribonucleotide biosynthetic process"/>
    <property type="evidence" value="ECO:0007669"/>
    <property type="project" value="InterPro"/>
</dbReference>
<comment type="cofactor">
    <cofactor evidence="1">
        <name>Fe cation</name>
        <dbReference type="ChEBI" id="CHEBI:24875"/>
    </cofactor>
</comment>
<dbReference type="InterPro" id="IPR009078">
    <property type="entry name" value="Ferritin-like_SF"/>
</dbReference>
<reference evidence="3" key="1">
    <citation type="submission" date="2022-10" db="EMBL/GenBank/DDBJ databases">
        <title>The WGS of Solirubrobacter ginsenosidimutans DSM 21036.</title>
        <authorList>
            <person name="Jiang Z."/>
        </authorList>
    </citation>
    <scope>NUCLEOTIDE SEQUENCE</scope>
    <source>
        <strain evidence="3">DSM 21036</strain>
    </source>
</reference>
<evidence type="ECO:0000259" key="2">
    <source>
        <dbReference type="Pfam" id="PF02036"/>
    </source>
</evidence>
<dbReference type="Gene3D" id="1.10.620.20">
    <property type="entry name" value="Ribonucleotide Reductase, subunit A"/>
    <property type="match status" value="1"/>
</dbReference>
<dbReference type="Pfam" id="PF00268">
    <property type="entry name" value="Ribonuc_red_sm"/>
    <property type="match status" value="1"/>
</dbReference>
<sequence>MSAAGSQVSYEDLYARWERGNWRALEIDFTEDRRQWHEVLTEHERRAALWSYAMFFHGEDAVADDLAPFIAAAPREEQKYFLATQQVDEARHAIFFKRFLHEVVGRGDGSVAGGLRATEPELTWGFRKTFALLDEITGALRTDTSRVALARAVTMYHVVVEALLAQPGQHFISDYLERRDLLPGFREGMRLVALDEQRHIGFGVKLLHDLHTEDPGVRDAVADLIRRVTPYSLAVFIPPNWDRSYTECFGFTLEEIYTEGARSFEAKLRSAGLPLESLPGPSIFPLEMSAAERADYGLAMLRAGFIGPPNGAPPRDPVAMELLFTSIARAVDHRSAPAGPFTVQWEFADAESWHVRVDNGSTAAAPGRAPEIDVELRVRYEDWVDIVAQRLDARRALATGKLRAHGSPRALWAARSLF</sequence>
<dbReference type="InterPro" id="IPR036527">
    <property type="entry name" value="SCP2_sterol-bd_dom_sf"/>
</dbReference>
<dbReference type="InterPro" id="IPR012348">
    <property type="entry name" value="RNR-like"/>
</dbReference>
<dbReference type="Proteomes" id="UP001149140">
    <property type="component" value="Unassembled WGS sequence"/>
</dbReference>
<evidence type="ECO:0000313" key="3">
    <source>
        <dbReference type="EMBL" id="MDA0163321.1"/>
    </source>
</evidence>
<dbReference type="GO" id="GO:0016491">
    <property type="term" value="F:oxidoreductase activity"/>
    <property type="evidence" value="ECO:0007669"/>
    <property type="project" value="InterPro"/>
</dbReference>
<dbReference type="InterPro" id="IPR000358">
    <property type="entry name" value="RNR_small_fam"/>
</dbReference>
<evidence type="ECO:0000313" key="4">
    <source>
        <dbReference type="Proteomes" id="UP001149140"/>
    </source>
</evidence>
<dbReference type="SUPFAM" id="SSF47240">
    <property type="entry name" value="Ferritin-like"/>
    <property type="match status" value="1"/>
</dbReference>
<dbReference type="AlphaFoldDB" id="A0A9X3S4Q3"/>
<keyword evidence="4" id="KW-1185">Reference proteome</keyword>
<name>A0A9X3S4Q3_9ACTN</name>
<feature type="domain" description="SCP2" evidence="2">
    <location>
        <begin position="342"/>
        <end position="409"/>
    </location>
</feature>
<dbReference type="RefSeq" id="WP_270042565.1">
    <property type="nucleotide sequence ID" value="NZ_JAPDOD010000024.1"/>
</dbReference>